<proteinExistence type="predicted"/>
<feature type="region of interest" description="Disordered" evidence="1">
    <location>
        <begin position="43"/>
        <end position="69"/>
    </location>
</feature>
<accession>A0A6N7KMK1</accession>
<evidence type="ECO:0000313" key="2">
    <source>
        <dbReference type="EMBL" id="MQS11688.1"/>
    </source>
</evidence>
<dbReference type="AlphaFoldDB" id="A0A6N7KMK1"/>
<gene>
    <name evidence="2" type="ORF">F7Q99_05135</name>
</gene>
<feature type="region of interest" description="Disordered" evidence="1">
    <location>
        <begin position="84"/>
        <end position="166"/>
    </location>
</feature>
<dbReference type="Proteomes" id="UP000450000">
    <property type="component" value="Unassembled WGS sequence"/>
</dbReference>
<feature type="compositionally biased region" description="Basic and acidic residues" evidence="1">
    <location>
        <begin position="99"/>
        <end position="108"/>
    </location>
</feature>
<name>A0A6N7KMK1_9ACTN</name>
<reference evidence="2 3" key="1">
    <citation type="submission" date="2019-09" db="EMBL/GenBank/DDBJ databases">
        <title>Genome Sequences of Streptomyces kaniharaensis ATCC 21070.</title>
        <authorList>
            <person name="Zhu W."/>
            <person name="De Crecy-Lagard V."/>
            <person name="Richards N.G."/>
        </authorList>
    </citation>
    <scope>NUCLEOTIDE SEQUENCE [LARGE SCALE GENOMIC DNA]</scope>
    <source>
        <strain evidence="2 3">SF-557</strain>
    </source>
</reference>
<feature type="compositionally biased region" description="Pro residues" evidence="1">
    <location>
        <begin position="120"/>
        <end position="129"/>
    </location>
</feature>
<organism evidence="2 3">
    <name type="scientific">Streptomyces kaniharaensis</name>
    <dbReference type="NCBI Taxonomy" id="212423"/>
    <lineage>
        <taxon>Bacteria</taxon>
        <taxon>Bacillati</taxon>
        <taxon>Actinomycetota</taxon>
        <taxon>Actinomycetes</taxon>
        <taxon>Kitasatosporales</taxon>
        <taxon>Streptomycetaceae</taxon>
        <taxon>Streptomyces</taxon>
    </lineage>
</organism>
<keyword evidence="3" id="KW-1185">Reference proteome</keyword>
<feature type="compositionally biased region" description="Low complexity" evidence="1">
    <location>
        <begin position="51"/>
        <end position="69"/>
    </location>
</feature>
<dbReference type="OrthoDB" id="4334748at2"/>
<protein>
    <submittedName>
        <fullName evidence="2">Uncharacterized protein</fullName>
    </submittedName>
</protein>
<sequence length="166" mass="17316">MTVSAPRLPRPGRAVRAGRPAGVLWILLLVALLTALPCAGQARAADQDSRTASTTVSATSATAATATARSATGLAAKAAGYRLHAEGQRHRTWCSADGRPPHRDKDCSSHPYCAQDAQLPNPPPQPQPAVSPHTEAPEALPRVAPAGLLVGPHPAPDLYELQVHRS</sequence>
<evidence type="ECO:0000313" key="3">
    <source>
        <dbReference type="Proteomes" id="UP000450000"/>
    </source>
</evidence>
<dbReference type="RefSeq" id="WP_153460256.1">
    <property type="nucleotide sequence ID" value="NZ_WBOF01000001.1"/>
</dbReference>
<comment type="caution">
    <text evidence="2">The sequence shown here is derived from an EMBL/GenBank/DDBJ whole genome shotgun (WGS) entry which is preliminary data.</text>
</comment>
<evidence type="ECO:0000256" key="1">
    <source>
        <dbReference type="SAM" id="MobiDB-lite"/>
    </source>
</evidence>
<dbReference type="EMBL" id="WBOF01000001">
    <property type="protein sequence ID" value="MQS11688.1"/>
    <property type="molecule type" value="Genomic_DNA"/>
</dbReference>